<accession>A0ABU5HEI9</accession>
<comment type="caution">
    <text evidence="1">The sequence shown here is derived from an EMBL/GenBank/DDBJ whole genome shotgun (WGS) entry which is preliminary data.</text>
</comment>
<protein>
    <submittedName>
        <fullName evidence="1">Head protein</fullName>
    </submittedName>
</protein>
<reference evidence="1 2" key="1">
    <citation type="submission" date="2023-12" db="EMBL/GenBank/DDBJ databases">
        <title>the genome sequence of Hyalangium sp. s54d21.</title>
        <authorList>
            <person name="Zhang X."/>
        </authorList>
    </citation>
    <scope>NUCLEOTIDE SEQUENCE [LARGE SCALE GENOMIC DNA]</scope>
    <source>
        <strain evidence="2">s54d21</strain>
    </source>
</reference>
<dbReference type="RefSeq" id="WP_321549998.1">
    <property type="nucleotide sequence ID" value="NZ_JAXIVS010000014.1"/>
</dbReference>
<evidence type="ECO:0000313" key="2">
    <source>
        <dbReference type="Proteomes" id="UP001291309"/>
    </source>
</evidence>
<keyword evidence="2" id="KW-1185">Reference proteome</keyword>
<evidence type="ECO:0000313" key="1">
    <source>
        <dbReference type="EMBL" id="MDY7231284.1"/>
    </source>
</evidence>
<proteinExistence type="predicted"/>
<dbReference type="Proteomes" id="UP001291309">
    <property type="component" value="Unassembled WGS sequence"/>
</dbReference>
<sequence>MNSRKLTSKAKELLAELRAKAPSEEQQELLDVLFDALLFIDSTGQLYAFEDYRQHLASNDPPRVVASFDTREEAEAWLQALPEPPSSAYVLIADRYHLLSYNRELKHRRLFPHPVLEYFLGARIRDGLPPPVASFATKQEAEAWFENEAAPPQQAVITISGEPHLAVYHPNIHHRALYPFSMAAAGEEPQAPLEEPSE</sequence>
<gene>
    <name evidence="1" type="ORF">SYV04_33145</name>
</gene>
<organism evidence="1 2">
    <name type="scientific">Hyalangium rubrum</name>
    <dbReference type="NCBI Taxonomy" id="3103134"/>
    <lineage>
        <taxon>Bacteria</taxon>
        <taxon>Pseudomonadati</taxon>
        <taxon>Myxococcota</taxon>
        <taxon>Myxococcia</taxon>
        <taxon>Myxococcales</taxon>
        <taxon>Cystobacterineae</taxon>
        <taxon>Archangiaceae</taxon>
        <taxon>Hyalangium</taxon>
    </lineage>
</organism>
<name>A0ABU5HEI9_9BACT</name>
<dbReference type="EMBL" id="JAXIVS010000014">
    <property type="protein sequence ID" value="MDY7231284.1"/>
    <property type="molecule type" value="Genomic_DNA"/>
</dbReference>